<feature type="region of interest" description="Disordered" evidence="1">
    <location>
        <begin position="538"/>
        <end position="572"/>
    </location>
</feature>
<dbReference type="InterPro" id="IPR003903">
    <property type="entry name" value="UIM_dom"/>
</dbReference>
<dbReference type="InParanoid" id="A0A0G4EF44"/>
<feature type="transmembrane region" description="Helical" evidence="2">
    <location>
        <begin position="35"/>
        <end position="52"/>
    </location>
</feature>
<feature type="compositionally biased region" description="Pro residues" evidence="1">
    <location>
        <begin position="242"/>
        <end position="254"/>
    </location>
</feature>
<organism evidence="3 4">
    <name type="scientific">Vitrella brassicaformis (strain CCMP3155)</name>
    <dbReference type="NCBI Taxonomy" id="1169540"/>
    <lineage>
        <taxon>Eukaryota</taxon>
        <taxon>Sar</taxon>
        <taxon>Alveolata</taxon>
        <taxon>Colpodellida</taxon>
        <taxon>Vitrellaceae</taxon>
        <taxon>Vitrella</taxon>
    </lineage>
</organism>
<feature type="compositionally biased region" description="Basic and acidic residues" evidence="1">
    <location>
        <begin position="1030"/>
        <end position="1039"/>
    </location>
</feature>
<feature type="compositionally biased region" description="Basic and acidic residues" evidence="1">
    <location>
        <begin position="1108"/>
        <end position="1118"/>
    </location>
</feature>
<keyword evidence="2" id="KW-0472">Membrane</keyword>
<name>A0A0G4EF44_VITBC</name>
<feature type="compositionally biased region" description="Basic and acidic residues" evidence="1">
    <location>
        <begin position="418"/>
        <end position="452"/>
    </location>
</feature>
<dbReference type="VEuPathDB" id="CryptoDB:Vbra_20380"/>
<feature type="transmembrane region" description="Helical" evidence="2">
    <location>
        <begin position="64"/>
        <end position="86"/>
    </location>
</feature>
<evidence type="ECO:0000256" key="2">
    <source>
        <dbReference type="SAM" id="Phobius"/>
    </source>
</evidence>
<protein>
    <submittedName>
        <fullName evidence="3">Uncharacterized protein</fullName>
    </submittedName>
</protein>
<keyword evidence="2" id="KW-0812">Transmembrane</keyword>
<feature type="compositionally biased region" description="Basic and acidic residues" evidence="1">
    <location>
        <begin position="751"/>
        <end position="767"/>
    </location>
</feature>
<feature type="region of interest" description="Disordered" evidence="1">
    <location>
        <begin position="588"/>
        <end position="698"/>
    </location>
</feature>
<feature type="region of interest" description="Disordered" evidence="1">
    <location>
        <begin position="1030"/>
        <end position="1061"/>
    </location>
</feature>
<dbReference type="Proteomes" id="UP000041254">
    <property type="component" value="Unassembled WGS sequence"/>
</dbReference>
<accession>A0A0G4EF44</accession>
<feature type="compositionally biased region" description="Polar residues" evidence="1">
    <location>
        <begin position="381"/>
        <end position="391"/>
    </location>
</feature>
<reference evidence="3 4" key="1">
    <citation type="submission" date="2014-11" db="EMBL/GenBank/DDBJ databases">
        <authorList>
            <person name="Zhu J."/>
            <person name="Qi W."/>
            <person name="Song R."/>
        </authorList>
    </citation>
    <scope>NUCLEOTIDE SEQUENCE [LARGE SCALE GENOMIC DNA]</scope>
</reference>
<feature type="compositionally biased region" description="Basic and acidic residues" evidence="1">
    <location>
        <begin position="627"/>
        <end position="643"/>
    </location>
</feature>
<proteinExistence type="predicted"/>
<gene>
    <name evidence="3" type="ORF">Vbra_20380</name>
</gene>
<evidence type="ECO:0000256" key="1">
    <source>
        <dbReference type="SAM" id="MobiDB-lite"/>
    </source>
</evidence>
<feature type="compositionally biased region" description="Low complexity" evidence="1">
    <location>
        <begin position="559"/>
        <end position="570"/>
    </location>
</feature>
<feature type="region of interest" description="Disordered" evidence="1">
    <location>
        <begin position="730"/>
        <end position="808"/>
    </location>
</feature>
<feature type="region of interest" description="Disordered" evidence="1">
    <location>
        <begin position="236"/>
        <end position="452"/>
    </location>
</feature>
<feature type="compositionally biased region" description="Basic and acidic residues" evidence="1">
    <location>
        <begin position="829"/>
        <end position="840"/>
    </location>
</feature>
<evidence type="ECO:0000313" key="4">
    <source>
        <dbReference type="Proteomes" id="UP000041254"/>
    </source>
</evidence>
<feature type="compositionally biased region" description="Basic and acidic residues" evidence="1">
    <location>
        <begin position="340"/>
        <end position="355"/>
    </location>
</feature>
<feature type="region of interest" description="Disordered" evidence="1">
    <location>
        <begin position="1107"/>
        <end position="1148"/>
    </location>
</feature>
<evidence type="ECO:0000313" key="3">
    <source>
        <dbReference type="EMBL" id="CEL94035.1"/>
    </source>
</evidence>
<feature type="compositionally biased region" description="Low complexity" evidence="1">
    <location>
        <begin position="328"/>
        <end position="339"/>
    </location>
</feature>
<dbReference type="EMBL" id="CDMY01000201">
    <property type="protein sequence ID" value="CEL94035.1"/>
    <property type="molecule type" value="Genomic_DNA"/>
</dbReference>
<sequence>MIYNYSAALVTAAALAAALLASCSRRTRTQLANAAVQLFLAGVLIAGVAASFDTYTEYGDSGGHLLLGVGQIIMSFSWAILSLLIACNISPLASIAREYAGDRAGVKGTLEFVPLALEATRHSPYLTNQSLTQLHLSRQSTALSAAGAHLAHEAARQPLRTQQSIPRVGLERPMSGSAVGLGALSRSGTLERQMEMLSPRYADIPPEAIGRTAYEPTPEWALPPGRGGIRYVKSVPRSYAYGPPPPPAPQPQPHPQQQQQQPPDAHGALSSDLRKAAGSGVGSFGDLERIEEEGQYEAGPTPAAHAAKSPEFFSPMTVPQPESRLMREQPTVPEPFVTPTKEEPKEEATEEEKSPSPDTEDPDLMAAIRASLEDVSPPSPSSARQFLQQQYGGSEGGESAHTPPSLPRCDAVPPRFRAGGDKREVGDAKEGDRQVEDRDISQKGEKEGGGMETADRAALMNQVLFGSRHGEAAQQQHGVGVGEVFHRSRLDHLTPIATDGWETEKGDGASESKSVTALLAGHDLAAHGHAKAMQNLLTSMDGKRRSRRKTAGNGSGMQTTTTTTTTGSGRRLLRRSFGHLSSWFSRSTSISTDVPSSMAASDEERGDRQKQPHKGGLAPVPETAPNQRDDDHDDQHVRVREGEGVEGGDGEGAKAMSDSEMTPRGRRAGNVTPSKHGGKDGADGEKVSTTEHDADDEYGVLGGYWSEGGVTPIMKGRTLASLAQAIRPLPPPLSLDNNNNTNHSIQPNQPPDHRTPTPEHYHTHSDDSGANTRLKGGPRPPSRNTPSFGIPLDNKEGEGNGDGEGEGIRLPAAPAAVAVVEHLGASGVKDDHRVEGREVEESSGVVGSGGGGGVVQQTVIKVGEEKKNLVDWGSIRPPPNYTAHPKVPRLPLHSPSVPVFPRPAARTGRSIDALDASNDDIMCHVPPTPRSRDPSPIRQRPSPKLDIRANSVLPRVNAYTAGGVTAAADVVQGDAGVGVGVGVVEAAGREVGVGMGVGVGVGESRGVVERPPSVGVASFVQKFEAISKLNKPDKDKDSNGRVGGANRPSFGRRGSSFGGGPKIGGGLRGWLPFTTSHDASAGAAQKTANANNQNAAAAAAAADIGDLEEGRMQQRQQHDSAVAAVAAGGGSVGEKEGGTKVVEGDETV</sequence>
<keyword evidence="4" id="KW-1185">Reference proteome</keyword>
<feature type="region of interest" description="Disordered" evidence="1">
    <location>
        <begin position="829"/>
        <end position="852"/>
    </location>
</feature>
<feature type="compositionally biased region" description="Basic and acidic residues" evidence="1">
    <location>
        <begin position="677"/>
        <end position="692"/>
    </location>
</feature>
<keyword evidence="2" id="KW-1133">Transmembrane helix</keyword>
<dbReference type="PROSITE" id="PS50330">
    <property type="entry name" value="UIM"/>
    <property type="match status" value="1"/>
</dbReference>
<dbReference type="AlphaFoldDB" id="A0A0G4EF44"/>